<proteinExistence type="predicted"/>
<gene>
    <name evidence="1" type="ORF">PCON_06718</name>
</gene>
<keyword evidence="2" id="KW-1185">Reference proteome</keyword>
<accession>U4KYS5</accession>
<dbReference type="Proteomes" id="UP000018144">
    <property type="component" value="Unassembled WGS sequence"/>
</dbReference>
<evidence type="ECO:0000313" key="1">
    <source>
        <dbReference type="EMBL" id="CCX07131.1"/>
    </source>
</evidence>
<organism evidence="1 2">
    <name type="scientific">Pyronema omphalodes (strain CBS 100304)</name>
    <name type="common">Pyronema confluens</name>
    <dbReference type="NCBI Taxonomy" id="1076935"/>
    <lineage>
        <taxon>Eukaryota</taxon>
        <taxon>Fungi</taxon>
        <taxon>Dikarya</taxon>
        <taxon>Ascomycota</taxon>
        <taxon>Pezizomycotina</taxon>
        <taxon>Pezizomycetes</taxon>
        <taxon>Pezizales</taxon>
        <taxon>Pyronemataceae</taxon>
        <taxon>Pyronema</taxon>
    </lineage>
</organism>
<reference evidence="1 2" key="1">
    <citation type="journal article" date="2013" name="PLoS Genet.">
        <title>The genome and development-dependent transcriptomes of Pyronema confluens: a window into fungal evolution.</title>
        <authorList>
            <person name="Traeger S."/>
            <person name="Altegoer F."/>
            <person name="Freitag M."/>
            <person name="Gabaldon T."/>
            <person name="Kempken F."/>
            <person name="Kumar A."/>
            <person name="Marcet-Houben M."/>
            <person name="Poggeler S."/>
            <person name="Stajich J.E."/>
            <person name="Nowrousian M."/>
        </authorList>
    </citation>
    <scope>NUCLEOTIDE SEQUENCE [LARGE SCALE GENOMIC DNA]</scope>
    <source>
        <strain evidence="2">CBS 100304</strain>
        <tissue evidence="1">Vegetative mycelium</tissue>
    </source>
</reference>
<sequence>MLAENHGSPSSVELLVEAFHYAALASTPDSYTFQYCTWLLDHFKSLLEQLYRDEFAIPSAINVVLFSINRLRNQINALTATSYEYRRADQPYNPGALCLLMNENNQPLGIPWYYSIALSEREELPAYLQTAWHSRILTYRIFVMALAHALENTNHRLNTDDVTFILWIAESITCFPWALEGLDTSVEDQSYRSALIGLMMSAVKVPLLPPAANLRKACMLLRAMASITELLDADVSADNGTMTIRQYLNAMDTILLSDIGTWDNGRLGDLSDLTAIIHRTFIDYYGFPDGIDYRQQDDEWPETALSIRLLARDIRSVSDGTLDVDSDVSGGNIDSQSLSNEEDTIPSERAFKFILLAMNDDVCKFLFHAASFRQLSRVELRVLRLREALEIIIGNDVDHSILQSIENRLGILIYPFDDSKEPSTVEINGLNWNTMSAQVRNITSSQQETLRLSLQHSLRVLRKIELRLLSTEAGVSMISTYIYLRVLGLVCQREENWKESYRNPFEELARQCIPQLRPEELLQYLNAQPYGAVTQSELREILQYVVQCRSSVPGLVFDAMVHEVERLSLYHRMGLEMPENVPTHNQRPLPESSNNEFNLEFSTSSSVESEQSSAELFDDNFYSGFTILPSSLGTFPPPVTPVSEFISEAHAVQETVNAVQASRLNIGTNEQPAEREALRDLPTWQDRIDRQPPRYRDGTPTTEGETFHWLWRDFDDELLAFQKRDILTDILLAVTQDRYDDMPVVDFRYNFTNNANDKAGTSAIFVITLTTVDQPLLENTVEAFAAYRDRLRMMARIGEPDSKELQIEQRGTLPRITMSRYYESWS</sequence>
<dbReference type="EMBL" id="HF935333">
    <property type="protein sequence ID" value="CCX07131.1"/>
    <property type="molecule type" value="Genomic_DNA"/>
</dbReference>
<dbReference type="AlphaFoldDB" id="U4KYS5"/>
<evidence type="ECO:0000313" key="2">
    <source>
        <dbReference type="Proteomes" id="UP000018144"/>
    </source>
</evidence>
<name>U4KYS5_PYROM</name>
<dbReference type="OrthoDB" id="10400213at2759"/>
<protein>
    <submittedName>
        <fullName evidence="1">Uncharacterized protein</fullName>
    </submittedName>
</protein>